<reference evidence="4" key="2">
    <citation type="submission" date="2007-04" db="EMBL/GenBank/DDBJ databases">
        <title>The genome of the human body louse.</title>
        <authorList>
            <consortium name="The Human Body Louse Genome Consortium"/>
            <person name="Kirkness E."/>
            <person name="Walenz B."/>
            <person name="Hass B."/>
            <person name="Bruggner R."/>
            <person name="Strausberg R."/>
        </authorList>
    </citation>
    <scope>NUCLEOTIDE SEQUENCE</scope>
    <source>
        <strain evidence="4">USDA</strain>
    </source>
</reference>
<feature type="region of interest" description="Disordered" evidence="2">
    <location>
        <begin position="959"/>
        <end position="983"/>
    </location>
</feature>
<dbReference type="PANTHER" id="PTHR24417">
    <property type="entry name" value="SERINE/THREONINE-PROTEIN KINASE LMTK1"/>
    <property type="match status" value="1"/>
</dbReference>
<feature type="region of interest" description="Disordered" evidence="2">
    <location>
        <begin position="2236"/>
        <end position="2282"/>
    </location>
</feature>
<feature type="compositionally biased region" description="Acidic residues" evidence="2">
    <location>
        <begin position="1089"/>
        <end position="1108"/>
    </location>
</feature>
<feature type="compositionally biased region" description="Basic and acidic residues" evidence="2">
    <location>
        <begin position="2239"/>
        <end position="2261"/>
    </location>
</feature>
<feature type="region of interest" description="Disordered" evidence="2">
    <location>
        <begin position="1342"/>
        <end position="1364"/>
    </location>
</feature>
<organism>
    <name type="scientific">Pediculus humanus subsp. corporis</name>
    <name type="common">Body louse</name>
    <dbReference type="NCBI Taxonomy" id="121224"/>
    <lineage>
        <taxon>Eukaryota</taxon>
        <taxon>Metazoa</taxon>
        <taxon>Ecdysozoa</taxon>
        <taxon>Arthropoda</taxon>
        <taxon>Hexapoda</taxon>
        <taxon>Insecta</taxon>
        <taxon>Pterygota</taxon>
        <taxon>Neoptera</taxon>
        <taxon>Paraneoptera</taxon>
        <taxon>Psocodea</taxon>
        <taxon>Troctomorpha</taxon>
        <taxon>Phthiraptera</taxon>
        <taxon>Anoplura</taxon>
        <taxon>Pediculidae</taxon>
        <taxon>Pediculus</taxon>
    </lineage>
</organism>
<dbReference type="InterPro" id="IPR001245">
    <property type="entry name" value="Ser-Thr/Tyr_kinase_cat_dom"/>
</dbReference>
<dbReference type="EnsemblMetazoa" id="PHUM083230-RA">
    <property type="protein sequence ID" value="PHUM083230-PA"/>
    <property type="gene ID" value="PHUM083230"/>
</dbReference>
<dbReference type="CDD" id="cd00192">
    <property type="entry name" value="PTKc"/>
    <property type="match status" value="1"/>
</dbReference>
<feature type="domain" description="Protein kinase" evidence="3">
    <location>
        <begin position="109"/>
        <end position="385"/>
    </location>
</feature>
<dbReference type="InterPro" id="IPR011009">
    <property type="entry name" value="Kinase-like_dom_sf"/>
</dbReference>
<dbReference type="Gene3D" id="1.10.510.10">
    <property type="entry name" value="Transferase(Phosphotransferase) domain 1"/>
    <property type="match status" value="1"/>
</dbReference>
<dbReference type="PRINTS" id="PR00109">
    <property type="entry name" value="TYRKINASE"/>
</dbReference>
<dbReference type="eggNOG" id="ENOG502RCHK">
    <property type="taxonomic scope" value="Eukaryota"/>
</dbReference>
<dbReference type="PROSITE" id="PS00109">
    <property type="entry name" value="PROTEIN_KINASE_TYR"/>
    <property type="match status" value="1"/>
</dbReference>
<dbReference type="SUPFAM" id="SSF56112">
    <property type="entry name" value="Protein kinase-like (PK-like)"/>
    <property type="match status" value="1"/>
</dbReference>
<dbReference type="PANTHER" id="PTHR24417:SF7">
    <property type="entry name" value="CHROMATIN MODIFICATION-RELATED PROTEIN EAF1"/>
    <property type="match status" value="1"/>
</dbReference>
<dbReference type="SMART" id="SM00220">
    <property type="entry name" value="S_TKc"/>
    <property type="match status" value="1"/>
</dbReference>
<feature type="compositionally biased region" description="Basic and acidic residues" evidence="2">
    <location>
        <begin position="475"/>
        <end position="487"/>
    </location>
</feature>
<feature type="region of interest" description="Disordered" evidence="2">
    <location>
        <begin position="474"/>
        <end position="506"/>
    </location>
</feature>
<feature type="compositionally biased region" description="Acidic residues" evidence="2">
    <location>
        <begin position="1879"/>
        <end position="1888"/>
    </location>
</feature>
<dbReference type="CTD" id="8231494"/>
<feature type="compositionally biased region" description="Low complexity" evidence="2">
    <location>
        <begin position="2352"/>
        <end position="2362"/>
    </location>
</feature>
<dbReference type="InParanoid" id="E0VCC4"/>
<dbReference type="RefSeq" id="XP_002423748.1">
    <property type="nucleotide sequence ID" value="XM_002423703.1"/>
</dbReference>
<name>E0VCC4_PEDHC</name>
<dbReference type="KEGG" id="phu:Phum_PHUM083230"/>
<dbReference type="EMBL" id="DS235051">
    <property type="protein sequence ID" value="EEB11010.1"/>
    <property type="molecule type" value="Genomic_DNA"/>
</dbReference>
<dbReference type="InterPro" id="IPR000719">
    <property type="entry name" value="Prot_kinase_dom"/>
</dbReference>
<feature type="compositionally biased region" description="Basic and acidic residues" evidence="2">
    <location>
        <begin position="2055"/>
        <end position="2065"/>
    </location>
</feature>
<feature type="region of interest" description="Disordered" evidence="2">
    <location>
        <begin position="565"/>
        <end position="592"/>
    </location>
</feature>
<feature type="region of interest" description="Disordered" evidence="2">
    <location>
        <begin position="1876"/>
        <end position="1949"/>
    </location>
</feature>
<proteinExistence type="predicted"/>
<keyword evidence="6" id="KW-1185">Reference proteome</keyword>
<feature type="region of interest" description="Disordered" evidence="2">
    <location>
        <begin position="1983"/>
        <end position="2065"/>
    </location>
</feature>
<dbReference type="VEuPathDB" id="VectorBase:PHUM083230"/>
<feature type="region of interest" description="Disordered" evidence="2">
    <location>
        <begin position="1087"/>
        <end position="1113"/>
    </location>
</feature>
<feature type="compositionally biased region" description="Acidic residues" evidence="2">
    <location>
        <begin position="922"/>
        <end position="931"/>
    </location>
</feature>
<dbReference type="PROSITE" id="PS50011">
    <property type="entry name" value="PROTEIN_KINASE_DOM"/>
    <property type="match status" value="1"/>
</dbReference>
<feature type="compositionally biased region" description="Polar residues" evidence="2">
    <location>
        <begin position="1755"/>
        <end position="1764"/>
    </location>
</feature>
<dbReference type="GO" id="GO:0005524">
    <property type="term" value="F:ATP binding"/>
    <property type="evidence" value="ECO:0007669"/>
    <property type="project" value="InterPro"/>
</dbReference>
<reference evidence="4" key="1">
    <citation type="submission" date="2007-04" db="EMBL/GenBank/DDBJ databases">
        <title>Annotation of Pediculus humanus corporis strain USDA.</title>
        <authorList>
            <person name="Kirkness E."/>
            <person name="Hannick L."/>
            <person name="Hass B."/>
            <person name="Bruggner R."/>
            <person name="Lawson D."/>
            <person name="Bidwell S."/>
            <person name="Joardar V."/>
            <person name="Caler E."/>
            <person name="Walenz B."/>
            <person name="Inman J."/>
            <person name="Schobel S."/>
            <person name="Galinsky K."/>
            <person name="Amedeo P."/>
            <person name="Strausberg R."/>
        </authorList>
    </citation>
    <scope>NUCLEOTIDE SEQUENCE</scope>
    <source>
        <strain evidence="4">USDA</strain>
    </source>
</reference>
<feature type="compositionally biased region" description="Basic and acidic residues" evidence="2">
    <location>
        <begin position="1342"/>
        <end position="1362"/>
    </location>
</feature>
<feature type="region of interest" description="Disordered" evidence="2">
    <location>
        <begin position="2327"/>
        <end position="2362"/>
    </location>
</feature>
<dbReference type="OrthoDB" id="5973359at2759"/>
<feature type="compositionally biased region" description="Basic and acidic residues" evidence="2">
    <location>
        <begin position="2327"/>
        <end position="2351"/>
    </location>
</feature>
<feature type="region of interest" description="Disordered" evidence="2">
    <location>
        <begin position="913"/>
        <end position="936"/>
    </location>
</feature>
<dbReference type="STRING" id="121224.E0VCC4"/>
<feature type="region of interest" description="Disordered" evidence="2">
    <location>
        <begin position="1742"/>
        <end position="1768"/>
    </location>
</feature>
<feature type="compositionally biased region" description="Polar residues" evidence="2">
    <location>
        <begin position="966"/>
        <end position="981"/>
    </location>
</feature>
<dbReference type="HOGENOM" id="CLU_229310_0_0_1"/>
<evidence type="ECO:0000256" key="2">
    <source>
        <dbReference type="SAM" id="MobiDB-lite"/>
    </source>
</evidence>
<feature type="compositionally biased region" description="Polar residues" evidence="2">
    <location>
        <begin position="682"/>
        <end position="691"/>
    </location>
</feature>
<evidence type="ECO:0000256" key="1">
    <source>
        <dbReference type="SAM" id="Coils"/>
    </source>
</evidence>
<reference evidence="5" key="3">
    <citation type="submission" date="2020-05" db="UniProtKB">
        <authorList>
            <consortium name="EnsemblMetazoa"/>
        </authorList>
    </citation>
    <scope>IDENTIFICATION</scope>
    <source>
        <strain evidence="5">USDA</strain>
    </source>
</reference>
<dbReference type="InterPro" id="IPR008266">
    <property type="entry name" value="Tyr_kinase_AS"/>
</dbReference>
<gene>
    <name evidence="5" type="primary">8231494</name>
    <name evidence="4" type="ORF">Phum_PHUM083230</name>
</gene>
<feature type="compositionally biased region" description="Low complexity" evidence="2">
    <location>
        <begin position="567"/>
        <end position="580"/>
    </location>
</feature>
<feature type="region of interest" description="Disordered" evidence="2">
    <location>
        <begin position="679"/>
        <end position="698"/>
    </location>
</feature>
<dbReference type="EMBL" id="AAZO01000993">
    <property type="status" value="NOT_ANNOTATED_CDS"/>
    <property type="molecule type" value="Genomic_DNA"/>
</dbReference>
<keyword evidence="1" id="KW-0175">Coiled coil</keyword>
<dbReference type="Proteomes" id="UP000009046">
    <property type="component" value="Unassembled WGS sequence"/>
</dbReference>
<evidence type="ECO:0000313" key="4">
    <source>
        <dbReference type="EMBL" id="EEB11010.1"/>
    </source>
</evidence>
<feature type="compositionally biased region" description="Acidic residues" evidence="2">
    <location>
        <begin position="2013"/>
        <end position="2022"/>
    </location>
</feature>
<dbReference type="Gene3D" id="3.30.200.20">
    <property type="entry name" value="Phosphorylase Kinase, domain 1"/>
    <property type="match status" value="1"/>
</dbReference>
<feature type="compositionally biased region" description="Basic and acidic residues" evidence="2">
    <location>
        <begin position="2002"/>
        <end position="2012"/>
    </location>
</feature>
<dbReference type="GO" id="GO:0004672">
    <property type="term" value="F:protein kinase activity"/>
    <property type="evidence" value="ECO:0007669"/>
    <property type="project" value="InterPro"/>
</dbReference>
<dbReference type="Pfam" id="PF07714">
    <property type="entry name" value="PK_Tyr_Ser-Thr"/>
    <property type="match status" value="1"/>
</dbReference>
<protein>
    <recommendedName>
        <fullName evidence="3">Protein kinase domain-containing protein</fullName>
    </recommendedName>
</protein>
<evidence type="ECO:0000313" key="5">
    <source>
        <dbReference type="EnsemblMetazoa" id="PHUM083230-PA"/>
    </source>
</evidence>
<feature type="coiled-coil region" evidence="1">
    <location>
        <begin position="1158"/>
        <end position="1189"/>
    </location>
</feature>
<feature type="compositionally biased region" description="Basic and acidic residues" evidence="2">
    <location>
        <begin position="1889"/>
        <end position="1912"/>
    </location>
</feature>
<feature type="compositionally biased region" description="Acidic residues" evidence="2">
    <location>
        <begin position="1913"/>
        <end position="1940"/>
    </location>
</feature>
<dbReference type="GeneID" id="8231494"/>
<sequence>MTHYKKYFLNKSLITNSSSSLSTNVRSEGFVNPTSNAELTIFPPPGVNSGQICRFEPLPDIKPQIPNLRPAAFSYSERDISSQDWFCKLIFSKKFLLPEPCSNFPRNQLKYVEEYGRGWFGKVVKGEAQNIIPKEKVTKVMVKMLHEDATPTDQMYFLHEVKFYKDLNHPNILRLLGRCLETEPFLVILECYPNGDLKTFLSQNLASARALSEQGVTLQMCSNIASGLQYMHKNKFIHTDLAARNCLVGPDLTIKIGDYGNSIENFKSDYYCAGSVALPIRWCAPETLKCTDVTIETREVTPPANIWSLAIVFWEICEFCKLPYSELNDDQVITRVLGDKNYFLEKPNMFCLHKDELYHLMKLCWNPPLQRPTASQLLIILENLISSRKIDSKRLSQDFEQRWQNLRPNYIPKKDDNVEHDYTAGCNVISTKIKNSKVVDSSLVESPLGYFMSSKNSAQESPRFCLKSNNTEEYADVHTSDEERNSKDNNNLNIEQGAGESGKKTEFQLNTETSVPDALNPNNKFKSSENDVDSWLRGVEVNNEEDESFLQKISEAIRDLDAALAMEKTSSSEEGSGKSSHQNSPEKDVKDNNEIVVDFKLGSDVSSFKNFTQKSFELNSLQNSEQPQSLNFADPYINDDNKKGFEENSVKGNDFVSALQDNKNKFDMKNYGFDESLKENDSLTGAQSRNSSDTDDEVWRKRIERGEISEKVKEKSKSIANLMILTHIDVSDESDNDMERNWNRNSFSRKSGSFAKSSLSSNIFGSENDISNAVLEDEFKESLKKLSNDHKEFGRFDSLGMIMPTFAGRENAWENLLKCNDVSEISDSKNPTQTDLNKSVEVEELKSENVGDDDDNEFQVKKKKVGSNFLENGDFEIGNGGNSNLKNIEKNEFCTTVIEGDLESLCHKDLNEAQKETSSKCDDDDNDDDDENKINNCNETTIKSSHLIAENTIEKPVNDVIDSHPENNNIEKTSKNDFLNNESERSENCSDIIFSMSENDNKSDKVKSTSETANDLIDDSKNFITDILEANSEPTKCKNSLNIPEITVSEAKKQDDEDFEETFDFPPTVLRPFKFVMKNSEIPNILISEESDNLEPDDEQKEEEEEEPFNFNFNDKVPKPRKFVLKDEYEENNSENTLKENNFLEHVPKNLKEGDGKIDDSSDNVDSLIENINRKNNNNNNNNNNQEDSVIVGACEDYTLEFFKGLTTTSEDVNFQKNYSIDNGKDFVNVTDCDHEKNGDHFDWDKHLEKTLNEQVRNQDFADISFGSFNYNVAESDCLLENNKNDLQNCSNIETLVVCPVEIITDFIKSEKVHTDNMSDAYDMHKLSSLTGLVNEEEYDNFKLRTPDDERSSDSGFRDKGSLSESVEDACEGKYNLEDIEAELEEAYVKGAFENCEEEEEEEVVAVEEEKEKNIVKDSGNQNIFEYEESKFYEDENKNDDEFSDIDGEIEFWQNKDGSDYYPEISEFNPTCSQGWYLHPPDENGMTFNRSMNEDIANAIRNELRENLPVQTRSFHDFNDDYNNDFSAEDLKRVLNIYPSDFSGPLSPIIEEHDPSISDSEKKGNKNCFFEGNNNSSSKLRKNVVNLMESVKSIDTNTFMQYLDYMVENEGKGLDELDQIASENCDTEEPQKKIIEDNDENCNASNENSDIAIGEDNLKETTVKKESFFLGQNDTNSCKKRNNQNINFNDDLLMVDVNTKAENKIKPEQEALFLDDDDKMNDGDGMEMEVDVNFNDEGLIFSPEMSSPDRERSLSEISKSSNETRTGDALSEITLSSPDLVPDCFSTTVHNPEGSEATEDLKNDEMRSKITVTDEDDVTHDLITQNQLFLLNEQKNITEYSEKPEKLLNLKTNEIDLESDAIETLETNDQYEMSTSFMGEDDNEENDSEELKRSNEKKDTVNDKSKSIVKESFDEDWDSDSLVAEEEDEEEDEMEEDEETSSSSGEFIWKDGDKVSKLKAMQICDSNIENTLFQESHNNVVAKTEENVPTGKEQNVAMISGCEEKDEKGKEEGVDDDDDGDSESSTGSSASVTDFIPSAWNSQALPGRPVLKNSDNYKSDDQREQKKNVWFKKQKYHCVYEYPREPSDTEEPETYNQYNYDQNSADPSNKHFTFGVNSVDLCNKHFPYVITSNVINLPNYNKWDLSDGDDGDLSLTDTDSDTGFSKGNGNNNNAKESNFNFYNLNSFDYDFNGGSNLGNQNNFSVSSSSRPFQGSSNNQFFITGDQIITFDSLGNVDESSQKSSDKNESIESDVTDSRDFTTPDSGLEDSESASPLEKKPETNCQPILLEMNNLQGGGESKDGTVNILDNLKFNFAPDVIEATNKKSESKRFVDGGEKSSNESNGKLEEKGSLSPLSPSGLGELRHTRGRLKLDLSFNHNTDLGGMMNKKINRIH</sequence>
<evidence type="ECO:0000313" key="6">
    <source>
        <dbReference type="Proteomes" id="UP000009046"/>
    </source>
</evidence>
<accession>E0VCC4</accession>
<evidence type="ECO:0000259" key="3">
    <source>
        <dbReference type="PROSITE" id="PS50011"/>
    </source>
</evidence>